<comment type="caution">
    <text evidence="6">The sequence shown here is derived from an EMBL/GenBank/DDBJ whole genome shotgun (WGS) entry which is preliminary data.</text>
</comment>
<comment type="subcellular location">
    <subcellularLocation>
        <location evidence="1">Membrane</location>
        <topology evidence="1">Multi-pass membrane protein</topology>
    </subcellularLocation>
</comment>
<keyword evidence="3 5" id="KW-1133">Transmembrane helix</keyword>
<accession>A0ABV2CVE6</accession>
<evidence type="ECO:0000313" key="7">
    <source>
        <dbReference type="Proteomes" id="UP001548590"/>
    </source>
</evidence>
<evidence type="ECO:0000256" key="3">
    <source>
        <dbReference type="ARBA" id="ARBA00022989"/>
    </source>
</evidence>
<dbReference type="InterPro" id="IPR002797">
    <property type="entry name" value="Polysacc_synth"/>
</dbReference>
<feature type="transmembrane region" description="Helical" evidence="5">
    <location>
        <begin position="398"/>
        <end position="422"/>
    </location>
</feature>
<evidence type="ECO:0000313" key="6">
    <source>
        <dbReference type="EMBL" id="MET1491712.1"/>
    </source>
</evidence>
<feature type="transmembrane region" description="Helical" evidence="5">
    <location>
        <begin position="12"/>
        <end position="34"/>
    </location>
</feature>
<evidence type="ECO:0000256" key="2">
    <source>
        <dbReference type="ARBA" id="ARBA00022692"/>
    </source>
</evidence>
<dbReference type="EMBL" id="JBEWLZ010000014">
    <property type="protein sequence ID" value="MET1491712.1"/>
    <property type="molecule type" value="Genomic_DNA"/>
</dbReference>
<evidence type="ECO:0000256" key="4">
    <source>
        <dbReference type="ARBA" id="ARBA00023136"/>
    </source>
</evidence>
<feature type="transmembrane region" description="Helical" evidence="5">
    <location>
        <begin position="283"/>
        <end position="311"/>
    </location>
</feature>
<dbReference type="PANTHER" id="PTHR43424:SF1">
    <property type="entry name" value="LOCUS PUTATIVE PROTEIN 1-RELATED"/>
    <property type="match status" value="1"/>
</dbReference>
<name>A0ABV2CVE6_9RHOO</name>
<keyword evidence="2 5" id="KW-0812">Transmembrane</keyword>
<dbReference type="Pfam" id="PF01943">
    <property type="entry name" value="Polysacc_synt"/>
    <property type="match status" value="1"/>
</dbReference>
<organism evidence="6 7">
    <name type="scientific">Uliginosibacterium paludis</name>
    <dbReference type="NCBI Taxonomy" id="1615952"/>
    <lineage>
        <taxon>Bacteria</taxon>
        <taxon>Pseudomonadati</taxon>
        <taxon>Pseudomonadota</taxon>
        <taxon>Betaproteobacteria</taxon>
        <taxon>Rhodocyclales</taxon>
        <taxon>Zoogloeaceae</taxon>
        <taxon>Uliginosibacterium</taxon>
    </lineage>
</organism>
<sequence length="430" mass="47440">MLSFNLRKSFLYSVDVFSAVLFGIGTLVILARYFSKVEVAHLATTQSACALLAFLITLGLDQFLAREFSKGKGKGCLLGVLIIQSILFFPYVGLVYFVLQFGEKISLFNVLVVACGFAFSISNPAKIYLQAHNLAEKCAQAAIFSRLVGLFFLLFLVVSGADYSLCLLYLPVQSALFFFINVYHARELIGDGVGVGETFRLIREAFPVLAASVIYPVYMYADNLILSFFGAGEKIAIYAPASKIVIQLFLIGQIVSLTFYKHLTSRVDFPEEFSRYCKALGQVYFFIAILTVFSVFLLSDVLILFLFGSGFSDSSGVLRILCLTLLFSIPGALFSRLLIITRNSKIELYKSLITASVCVAANLLFVPLFGIHGAAVASVLSYFVADFLSYFLFRETRVLVVGVFCGYLDLFVSPVFALRNIVSTLKSVPL</sequence>
<gene>
    <name evidence="6" type="ORF">ABVT11_17875</name>
</gene>
<feature type="transmembrane region" description="Helical" evidence="5">
    <location>
        <begin position="206"/>
        <end position="232"/>
    </location>
</feature>
<feature type="transmembrane region" description="Helical" evidence="5">
    <location>
        <begin position="317"/>
        <end position="339"/>
    </location>
</feature>
<keyword evidence="7" id="KW-1185">Reference proteome</keyword>
<feature type="transmembrane region" description="Helical" evidence="5">
    <location>
        <begin position="105"/>
        <end position="122"/>
    </location>
</feature>
<evidence type="ECO:0000256" key="5">
    <source>
        <dbReference type="SAM" id="Phobius"/>
    </source>
</evidence>
<reference evidence="6 7" key="1">
    <citation type="submission" date="2024-07" db="EMBL/GenBank/DDBJ databases">
        <title>Uliginosibacterium paludis KCTC:42655.</title>
        <authorList>
            <person name="Kim M.K."/>
        </authorList>
    </citation>
    <scope>NUCLEOTIDE SEQUENCE [LARGE SCALE GENOMIC DNA]</scope>
    <source>
        <strain evidence="6 7">KCTC 42655</strain>
    </source>
</reference>
<feature type="transmembrane region" description="Helical" evidence="5">
    <location>
        <begin position="76"/>
        <end position="99"/>
    </location>
</feature>
<feature type="transmembrane region" description="Helical" evidence="5">
    <location>
        <begin position="40"/>
        <end position="64"/>
    </location>
</feature>
<feature type="transmembrane region" description="Helical" evidence="5">
    <location>
        <begin position="244"/>
        <end position="263"/>
    </location>
</feature>
<proteinExistence type="predicted"/>
<feature type="transmembrane region" description="Helical" evidence="5">
    <location>
        <begin position="143"/>
        <end position="161"/>
    </location>
</feature>
<evidence type="ECO:0000256" key="1">
    <source>
        <dbReference type="ARBA" id="ARBA00004141"/>
    </source>
</evidence>
<protein>
    <submittedName>
        <fullName evidence="6">Polysaccharide biosynthesis C-terminal domain-containing protein</fullName>
    </submittedName>
</protein>
<dbReference type="InterPro" id="IPR052556">
    <property type="entry name" value="PolySynth_Transporter"/>
</dbReference>
<keyword evidence="4 5" id="KW-0472">Membrane</keyword>
<dbReference type="RefSeq" id="WP_345928129.1">
    <property type="nucleotide sequence ID" value="NZ_JBDIVF010000005.1"/>
</dbReference>
<dbReference type="PANTHER" id="PTHR43424">
    <property type="entry name" value="LOCUS PUTATIVE PROTEIN 1-RELATED"/>
    <property type="match status" value="1"/>
</dbReference>
<dbReference type="Proteomes" id="UP001548590">
    <property type="component" value="Unassembled WGS sequence"/>
</dbReference>